<protein>
    <recommendedName>
        <fullName evidence="4">C1q domain-containing protein</fullName>
    </recommendedName>
</protein>
<keyword evidence="3" id="KW-1185">Reference proteome</keyword>
<evidence type="ECO:0000313" key="3">
    <source>
        <dbReference type="Proteomes" id="UP000271193"/>
    </source>
</evidence>
<evidence type="ECO:0008006" key="4">
    <source>
        <dbReference type="Google" id="ProtNLM"/>
    </source>
</evidence>
<feature type="chain" id="PRO_5017972880" description="C1q domain-containing protein" evidence="1">
    <location>
        <begin position="22"/>
        <end position="255"/>
    </location>
</feature>
<dbReference type="AlphaFoldDB" id="A0A3G6TDS7"/>
<evidence type="ECO:0000313" key="2">
    <source>
        <dbReference type="EMBL" id="AZB27398.1"/>
    </source>
</evidence>
<evidence type="ECO:0000256" key="1">
    <source>
        <dbReference type="SAM" id="SignalP"/>
    </source>
</evidence>
<gene>
    <name evidence="2" type="ORF">EG339_23805</name>
</gene>
<sequence>MNKKILFILFVYLLGYAKFNAQIGVNTSNPQGIFHIDGAKDNAITGAPTPGQQSNDVTVSPSGNVGIGTVTPSAKLEVISSVPSGAIRIIDSSEGAGKMLISDANGAGTWSTAPAATKAFVTATTASAVTTSGIQGTISYMSNLRIAFPISGYYSLSINPHVTDAGTARDSNGYVGGLYLRNTATLATIHIGVVNIPPGWPYGNYGFRFSSYAFQYIPSGTYELGVTTLSNATFQQTTYLYTPLVGDVLGILLAH</sequence>
<feature type="signal peptide" evidence="1">
    <location>
        <begin position="1"/>
        <end position="21"/>
    </location>
</feature>
<name>A0A3G6TDS7_9FLAO</name>
<proteinExistence type="predicted"/>
<dbReference type="Proteomes" id="UP000271193">
    <property type="component" value="Chromosome"/>
</dbReference>
<reference evidence="3" key="1">
    <citation type="submission" date="2018-11" db="EMBL/GenBank/DDBJ databases">
        <title>Proposal to divide the Flavobacteriaceae and reorganize its genera based on Amino Acid Identity values calculated from whole genome sequences.</title>
        <authorList>
            <person name="Nicholson A.C."/>
            <person name="Gulvik C.A."/>
            <person name="Whitney A.M."/>
            <person name="Humrighouse B.W."/>
            <person name="Bell M."/>
            <person name="Holmes B."/>
            <person name="Steigerwalt A.G."/>
            <person name="Villarma A."/>
            <person name="Sheth M."/>
            <person name="Batra D."/>
            <person name="Pryor J."/>
            <person name="Bernardet J.-F."/>
            <person name="Hugo C."/>
            <person name="Kampfer P."/>
            <person name="Newman J."/>
            <person name="McQuiston J.R."/>
        </authorList>
    </citation>
    <scope>NUCLEOTIDE SEQUENCE [LARGE SCALE GENOMIC DNA]</scope>
    <source>
        <strain evidence="3">G0229</strain>
    </source>
</reference>
<dbReference type="RefSeq" id="WP_123872501.1">
    <property type="nucleotide sequence ID" value="NZ_CP033932.1"/>
</dbReference>
<dbReference type="EMBL" id="CP033932">
    <property type="protein sequence ID" value="AZB27398.1"/>
    <property type="molecule type" value="Genomic_DNA"/>
</dbReference>
<dbReference type="KEGG" id="cben:EG339_23805"/>
<dbReference type="GeneID" id="99067829"/>
<accession>A0A3G6TDS7</accession>
<keyword evidence="1" id="KW-0732">Signal</keyword>
<organism evidence="2 3">
    <name type="scientific">Chryseobacterium bernardetii</name>
    <dbReference type="NCBI Taxonomy" id="1241978"/>
    <lineage>
        <taxon>Bacteria</taxon>
        <taxon>Pseudomonadati</taxon>
        <taxon>Bacteroidota</taxon>
        <taxon>Flavobacteriia</taxon>
        <taxon>Flavobacteriales</taxon>
        <taxon>Weeksellaceae</taxon>
        <taxon>Chryseobacterium group</taxon>
        <taxon>Chryseobacterium</taxon>
    </lineage>
</organism>